<dbReference type="Proteomes" id="UP000030649">
    <property type="component" value="Unassembled WGS sequence"/>
</dbReference>
<gene>
    <name evidence="1" type="ORF">J07HQW1_01507</name>
</gene>
<organism evidence="1 2">
    <name type="scientific">Haloquadratum walsbyi J07HQW1</name>
    <dbReference type="NCBI Taxonomy" id="1238424"/>
    <lineage>
        <taxon>Archaea</taxon>
        <taxon>Methanobacteriati</taxon>
        <taxon>Methanobacteriota</taxon>
        <taxon>Stenosarchaea group</taxon>
        <taxon>Halobacteria</taxon>
        <taxon>Halobacteriales</taxon>
        <taxon>Haloferacaceae</taxon>
        <taxon>Haloquadratum</taxon>
    </lineage>
</organism>
<protein>
    <submittedName>
        <fullName evidence="1">Uncharacterized protein</fullName>
    </submittedName>
</protein>
<dbReference type="AlphaFoldDB" id="U1N501"/>
<evidence type="ECO:0000313" key="1">
    <source>
        <dbReference type="EMBL" id="ERG91473.1"/>
    </source>
</evidence>
<sequence>MLVPELFSDNYLKSGVVAPVDGLYIFSDDAFENTSVVFVATEAWRFRVSCDLLVVGVVKRVLETKE</sequence>
<proteinExistence type="predicted"/>
<dbReference type="EMBL" id="KE356560">
    <property type="protein sequence ID" value="ERG91473.1"/>
    <property type="molecule type" value="Genomic_DNA"/>
</dbReference>
<accession>U1N501</accession>
<reference evidence="1 2" key="1">
    <citation type="journal article" date="2013" name="PLoS ONE">
        <title>Assembly-driven community genomics of a hypersaline microbial ecosystem.</title>
        <authorList>
            <person name="Podell S."/>
            <person name="Ugalde J.A."/>
            <person name="Narasingarao P."/>
            <person name="Banfield J.F."/>
            <person name="Heidelberg K.B."/>
            <person name="Allen E.E."/>
        </authorList>
    </citation>
    <scope>NUCLEOTIDE SEQUENCE [LARGE SCALE GENOMIC DNA]</scope>
    <source>
        <strain evidence="2">J07HQW1</strain>
    </source>
</reference>
<dbReference type="HOGENOM" id="CLU_2820748_0_0_2"/>
<evidence type="ECO:0000313" key="2">
    <source>
        <dbReference type="Proteomes" id="UP000030649"/>
    </source>
</evidence>
<name>U1N501_9EURY</name>